<proteinExistence type="predicted"/>
<dbReference type="AlphaFoldDB" id="A0A7Z7GCY4"/>
<keyword evidence="1" id="KW-0812">Transmembrane</keyword>
<accession>A0A7Z7GCY4</accession>
<keyword evidence="1" id="KW-1133">Transmembrane helix</keyword>
<protein>
    <submittedName>
        <fullName evidence="3">Endonuclease YncB, thermonuclease family</fullName>
    </submittedName>
</protein>
<keyword evidence="3" id="KW-0540">Nuclease</keyword>
<feature type="domain" description="TNase-like" evidence="2">
    <location>
        <begin position="62"/>
        <end position="179"/>
    </location>
</feature>
<evidence type="ECO:0000259" key="2">
    <source>
        <dbReference type="PROSITE" id="PS50830"/>
    </source>
</evidence>
<dbReference type="GO" id="GO:0004519">
    <property type="term" value="F:endonuclease activity"/>
    <property type="evidence" value="ECO:0007669"/>
    <property type="project" value="UniProtKB-KW"/>
</dbReference>
<gene>
    <name evidence="3" type="ORF">SAMN04487751_1666</name>
</gene>
<keyword evidence="1" id="KW-0472">Membrane</keyword>
<dbReference type="InterPro" id="IPR035437">
    <property type="entry name" value="SNase_OB-fold_sf"/>
</dbReference>
<feature type="transmembrane region" description="Helical" evidence="1">
    <location>
        <begin position="12"/>
        <end position="32"/>
    </location>
</feature>
<name>A0A7Z7GCY4_9MICO</name>
<dbReference type="Gene3D" id="2.40.50.90">
    <property type="match status" value="1"/>
</dbReference>
<keyword evidence="3" id="KW-0378">Hydrolase</keyword>
<evidence type="ECO:0000256" key="1">
    <source>
        <dbReference type="SAM" id="Phobius"/>
    </source>
</evidence>
<dbReference type="Proteomes" id="UP000198702">
    <property type="component" value="Unassembled WGS sequence"/>
</dbReference>
<comment type="caution">
    <text evidence="3">The sequence shown here is derived from an EMBL/GenBank/DDBJ whole genome shotgun (WGS) entry which is preliminary data.</text>
</comment>
<sequence>MLRERRNGERVRVGRTLGSIGAAVIIAAVLSACVTQPARTDAAASTPVPLATPAASVPAEPAAEPVTFVSVVDGDTIETSAGTVRIIGIDTPERGECGHDESSATIAGVLAGGDPVTLELPAGQDDQDRYGRLLRHVSTASGIDLGMLQIQAGTAVARYDSLDGYPAHPWEAEYRSAQRATLGADGSVVTVACQPAAAAPPAPVAPVVPTTERWWEQYTSCTKLKKNGAGHPTGPFQQNDPADAELYEWFANGTGNHGDGDGDGLACE</sequence>
<evidence type="ECO:0000313" key="3">
    <source>
        <dbReference type="EMBL" id="SFI40556.1"/>
    </source>
</evidence>
<dbReference type="SUPFAM" id="SSF50199">
    <property type="entry name" value="Staphylococcal nuclease"/>
    <property type="match status" value="1"/>
</dbReference>
<reference evidence="3 4" key="1">
    <citation type="submission" date="2016-10" db="EMBL/GenBank/DDBJ databases">
        <authorList>
            <person name="Varghese N."/>
            <person name="Submissions S."/>
        </authorList>
    </citation>
    <scope>NUCLEOTIDE SEQUENCE [LARGE SCALE GENOMIC DNA]</scope>
    <source>
        <strain evidence="3 4">UNC380MFSha3.1</strain>
    </source>
</reference>
<evidence type="ECO:0000313" key="4">
    <source>
        <dbReference type="Proteomes" id="UP000198702"/>
    </source>
</evidence>
<dbReference type="EMBL" id="FOQZ01000001">
    <property type="protein sequence ID" value="SFI40556.1"/>
    <property type="molecule type" value="Genomic_DNA"/>
</dbReference>
<keyword evidence="3" id="KW-0255">Endonuclease</keyword>
<dbReference type="PROSITE" id="PS50830">
    <property type="entry name" value="TNASE_3"/>
    <property type="match status" value="1"/>
</dbReference>
<dbReference type="InterPro" id="IPR016071">
    <property type="entry name" value="Staphylococal_nuclease_OB-fold"/>
</dbReference>
<organism evidence="3 4">
    <name type="scientific">Microbacterium saccharophilum</name>
    <dbReference type="NCBI Taxonomy" id="1213358"/>
    <lineage>
        <taxon>Bacteria</taxon>
        <taxon>Bacillati</taxon>
        <taxon>Actinomycetota</taxon>
        <taxon>Actinomycetes</taxon>
        <taxon>Micrococcales</taxon>
        <taxon>Microbacteriaceae</taxon>
        <taxon>Microbacterium</taxon>
    </lineage>
</organism>
<dbReference type="PROSITE" id="PS51257">
    <property type="entry name" value="PROKAR_LIPOPROTEIN"/>
    <property type="match status" value="1"/>
</dbReference>